<dbReference type="InterPro" id="IPR036388">
    <property type="entry name" value="WH-like_DNA-bd_sf"/>
</dbReference>
<dbReference type="PANTHER" id="PTHR45128">
    <property type="entry name" value="METHYLTRANSFERASE TYPE 11"/>
    <property type="match status" value="1"/>
</dbReference>
<dbReference type="EMBL" id="MFSP01000178">
    <property type="protein sequence ID" value="OGI62382.1"/>
    <property type="molecule type" value="Genomic_DNA"/>
</dbReference>
<evidence type="ECO:0000313" key="4">
    <source>
        <dbReference type="Proteomes" id="UP000179076"/>
    </source>
</evidence>
<proteinExistence type="predicted"/>
<dbReference type="PANTHER" id="PTHR45128:SF2">
    <property type="entry name" value="METHYLTRANSFERASE DOMAIN-CONTAINING PROTEIN"/>
    <property type="match status" value="1"/>
</dbReference>
<comment type="caution">
    <text evidence="3">The sequence shown here is derived from an EMBL/GenBank/DDBJ whole genome shotgun (WGS) entry which is preliminary data.</text>
</comment>
<dbReference type="CDD" id="cd02440">
    <property type="entry name" value="AdoMet_MTases"/>
    <property type="match status" value="1"/>
</dbReference>
<dbReference type="AlphaFoldDB" id="A0A1F6UYC7"/>
<gene>
    <name evidence="3" type="ORF">A2W18_10615</name>
</gene>
<evidence type="ECO:0000259" key="1">
    <source>
        <dbReference type="Pfam" id="PF13847"/>
    </source>
</evidence>
<sequence>MQRERVKTFANKVFENMAGAMAAGLGFVGVKTGLFRAMAGKGALTLEEVVALTKLQRRYVEEWLKGMASAGYLDYEPSAQTFRLPDEHAYLLASDDTDHFMGGLFCMAPVLLRAAPQVAQAFRNGGGVAFEEFGADGIEALDLVNRGQYDERFAGYWLQSLPETVERLNAGGRVLDVGCGVGRVVLALAKAYPRAQFVGLDTDRESIRQATAAADAQKLGAQVEFLAKRTGELDSGEKFDLITACDCVHDFAAPLDTLKEIHALLKPDGVLLMIEPKAADRLEDNRNAIATMYYGFSVFHCMTQSLAQGGPGLGTCMGPARAEALLHEAGFTRFEILDIKSQVLAFYAVRL</sequence>
<dbReference type="Gene3D" id="1.10.10.10">
    <property type="entry name" value="Winged helix-like DNA-binding domain superfamily/Winged helix DNA-binding domain"/>
    <property type="match status" value="1"/>
</dbReference>
<dbReference type="InterPro" id="IPR036390">
    <property type="entry name" value="WH_DNA-bd_sf"/>
</dbReference>
<dbReference type="SUPFAM" id="SSF53335">
    <property type="entry name" value="S-adenosyl-L-methionine-dependent methyltransferases"/>
    <property type="match status" value="1"/>
</dbReference>
<dbReference type="InterPro" id="IPR053173">
    <property type="entry name" value="SAM-binding_MTase"/>
</dbReference>
<dbReference type="InterPro" id="IPR048711">
    <property type="entry name" value="WHD_Rv2258c"/>
</dbReference>
<protein>
    <submittedName>
        <fullName evidence="3">Uncharacterized protein</fullName>
    </submittedName>
</protein>
<accession>A0A1F6UYC7</accession>
<dbReference type="InterPro" id="IPR029063">
    <property type="entry name" value="SAM-dependent_MTases_sf"/>
</dbReference>
<evidence type="ECO:0000259" key="2">
    <source>
        <dbReference type="Pfam" id="PF21320"/>
    </source>
</evidence>
<dbReference type="Proteomes" id="UP000179076">
    <property type="component" value="Unassembled WGS sequence"/>
</dbReference>
<reference evidence="3 4" key="1">
    <citation type="journal article" date="2016" name="Nat. Commun.">
        <title>Thousands of microbial genomes shed light on interconnected biogeochemical processes in an aquifer system.</title>
        <authorList>
            <person name="Anantharaman K."/>
            <person name="Brown C.T."/>
            <person name="Hug L.A."/>
            <person name="Sharon I."/>
            <person name="Castelle C.J."/>
            <person name="Probst A.J."/>
            <person name="Thomas B.C."/>
            <person name="Singh A."/>
            <person name="Wilkins M.J."/>
            <person name="Karaoz U."/>
            <person name="Brodie E.L."/>
            <person name="Williams K.H."/>
            <person name="Hubbard S.S."/>
            <person name="Banfield J.F."/>
        </authorList>
    </citation>
    <scope>NUCLEOTIDE SEQUENCE [LARGE SCALE GENOMIC DNA]</scope>
</reference>
<dbReference type="Pfam" id="PF13847">
    <property type="entry name" value="Methyltransf_31"/>
    <property type="match status" value="1"/>
</dbReference>
<dbReference type="Gene3D" id="3.40.50.150">
    <property type="entry name" value="Vaccinia Virus protein VP39"/>
    <property type="match status" value="1"/>
</dbReference>
<name>A0A1F6UYC7_9PROT</name>
<dbReference type="Pfam" id="PF21320">
    <property type="entry name" value="WHD_Rv2258c"/>
    <property type="match status" value="1"/>
</dbReference>
<organism evidence="3 4">
    <name type="scientific">Candidatus Muproteobacteria bacterium RBG_16_60_9</name>
    <dbReference type="NCBI Taxonomy" id="1817755"/>
    <lineage>
        <taxon>Bacteria</taxon>
        <taxon>Pseudomonadati</taxon>
        <taxon>Pseudomonadota</taxon>
        <taxon>Candidatus Muproteobacteria</taxon>
    </lineage>
</organism>
<dbReference type="InterPro" id="IPR025714">
    <property type="entry name" value="Methyltranfer_dom"/>
</dbReference>
<feature type="domain" description="Methyltransferase" evidence="1">
    <location>
        <begin position="169"/>
        <end position="293"/>
    </location>
</feature>
<feature type="domain" description="S-adenosylmethionine-dependent methyltransferase Rv2258c-like winged HTH" evidence="2">
    <location>
        <begin position="28"/>
        <end position="92"/>
    </location>
</feature>
<dbReference type="SUPFAM" id="SSF46785">
    <property type="entry name" value="Winged helix' DNA-binding domain"/>
    <property type="match status" value="1"/>
</dbReference>
<evidence type="ECO:0000313" key="3">
    <source>
        <dbReference type="EMBL" id="OGI62382.1"/>
    </source>
</evidence>